<dbReference type="RefSeq" id="WP_310520634.1">
    <property type="nucleotide sequence ID" value="NZ_BAABBS010000002.1"/>
</dbReference>
<dbReference type="Gene3D" id="3.30.565.10">
    <property type="entry name" value="Histidine kinase-like ATPase, C-terminal domain"/>
    <property type="match status" value="1"/>
</dbReference>
<evidence type="ECO:0000256" key="4">
    <source>
        <dbReference type="ARBA" id="ARBA00022679"/>
    </source>
</evidence>
<feature type="region of interest" description="Disordered" evidence="9">
    <location>
        <begin position="1"/>
        <end position="28"/>
    </location>
</feature>
<keyword evidence="6 13" id="KW-0418">Kinase</keyword>
<evidence type="ECO:0000256" key="5">
    <source>
        <dbReference type="ARBA" id="ARBA00022741"/>
    </source>
</evidence>
<evidence type="ECO:0000259" key="12">
    <source>
        <dbReference type="Pfam" id="PF13796"/>
    </source>
</evidence>
<evidence type="ECO:0000256" key="3">
    <source>
        <dbReference type="ARBA" id="ARBA00022553"/>
    </source>
</evidence>
<dbReference type="CDD" id="cd16917">
    <property type="entry name" value="HATPase_UhpB-NarQ-NarX-like"/>
    <property type="match status" value="1"/>
</dbReference>
<dbReference type="EC" id="2.7.13.3" evidence="2"/>
<sequence>MTTTEPTVAAPTAETAAEVPAASRSTDAAPRRRGYGARWAALPRELGYLLLGFPIAVVAFTVLVTLFSTGVSLIVIAVGVVVVLAALYTARGLGAFELMRLRWAGRPPVREPRWQRGPEGEGAWASFLRPLIDGHYWLYLLHGMVVFPIVSLFSWIVTVVWVSVALGGLTAWIWDRLLVQTTSGSVLQDSLVFRAFARLAEVLGVEPIVLAGVGQFVLGAVLLLTLPFITGGLTRLHEAVDRGMLGAWRSEALERQVAQLSASRGAAVQAEDAALRRLERDIHDGPQQRLVRLQMDLAAIERKLDVDPEAARALLGEAREQARDTLDELRALSRGFAPPLLQDRGLASALESLAARSPVPVTLEVQATDAALPAAIERNAYFIAAELLTNAVKHASASAVRLRLSTRDTGPSGLWLDLWVTDNGHGGAAAVPGHGLAGLDERVRGLGGLLVIDSPAGGPTVIGAHFPYVPERTATEPIPPTAR</sequence>
<keyword evidence="7" id="KW-0067">ATP-binding</keyword>
<dbReference type="GO" id="GO:0016301">
    <property type="term" value="F:kinase activity"/>
    <property type="evidence" value="ECO:0007669"/>
    <property type="project" value="UniProtKB-KW"/>
</dbReference>
<feature type="transmembrane region" description="Helical" evidence="10">
    <location>
        <begin position="46"/>
        <end position="67"/>
    </location>
</feature>
<feature type="domain" description="Signal transduction histidine kinase subgroup 3 dimerisation and phosphoacceptor" evidence="11">
    <location>
        <begin position="276"/>
        <end position="339"/>
    </location>
</feature>
<keyword evidence="4" id="KW-0808">Transferase</keyword>
<protein>
    <recommendedName>
        <fullName evidence="2">histidine kinase</fullName>
        <ecNumber evidence="2">2.7.13.3</ecNumber>
    </recommendedName>
</protein>
<evidence type="ECO:0000256" key="10">
    <source>
        <dbReference type="SAM" id="Phobius"/>
    </source>
</evidence>
<dbReference type="Gene3D" id="1.20.5.1930">
    <property type="match status" value="1"/>
</dbReference>
<dbReference type="PANTHER" id="PTHR24421">
    <property type="entry name" value="NITRATE/NITRITE SENSOR PROTEIN NARX-RELATED"/>
    <property type="match status" value="1"/>
</dbReference>
<evidence type="ECO:0000256" key="1">
    <source>
        <dbReference type="ARBA" id="ARBA00000085"/>
    </source>
</evidence>
<dbReference type="Pfam" id="PF07730">
    <property type="entry name" value="HisKA_3"/>
    <property type="match status" value="1"/>
</dbReference>
<feature type="domain" description="Putative sensor" evidence="12">
    <location>
        <begin position="48"/>
        <end position="245"/>
    </location>
</feature>
<keyword evidence="10" id="KW-0472">Membrane</keyword>
<dbReference type="InterPro" id="IPR050482">
    <property type="entry name" value="Sensor_HK_TwoCompSys"/>
</dbReference>
<feature type="transmembrane region" description="Helical" evidence="10">
    <location>
        <begin position="208"/>
        <end position="229"/>
    </location>
</feature>
<keyword evidence="3" id="KW-0597">Phosphoprotein</keyword>
<evidence type="ECO:0000259" key="11">
    <source>
        <dbReference type="Pfam" id="PF07730"/>
    </source>
</evidence>
<keyword evidence="10" id="KW-1133">Transmembrane helix</keyword>
<evidence type="ECO:0000256" key="2">
    <source>
        <dbReference type="ARBA" id="ARBA00012438"/>
    </source>
</evidence>
<accession>A0ABU1FK03</accession>
<keyword evidence="14" id="KW-1185">Reference proteome</keyword>
<evidence type="ECO:0000256" key="7">
    <source>
        <dbReference type="ARBA" id="ARBA00022840"/>
    </source>
</evidence>
<comment type="caution">
    <text evidence="13">The sequence shown here is derived from an EMBL/GenBank/DDBJ whole genome shotgun (WGS) entry which is preliminary data.</text>
</comment>
<dbReference type="InterPro" id="IPR036890">
    <property type="entry name" value="HATPase_C_sf"/>
</dbReference>
<evidence type="ECO:0000256" key="6">
    <source>
        <dbReference type="ARBA" id="ARBA00022777"/>
    </source>
</evidence>
<keyword evidence="8" id="KW-0902">Two-component regulatory system</keyword>
<dbReference type="PANTHER" id="PTHR24421:SF10">
    <property type="entry name" value="NITRATE_NITRITE SENSOR PROTEIN NARQ"/>
    <property type="match status" value="1"/>
</dbReference>
<reference evidence="14" key="1">
    <citation type="submission" date="2023-07" db="EMBL/GenBank/DDBJ databases">
        <title>Description of three actinobacteria isolated from air of manufacturing shop in a pharmaceutical factory.</title>
        <authorList>
            <person name="Zhang D.-F."/>
        </authorList>
    </citation>
    <scope>NUCLEOTIDE SEQUENCE [LARGE SCALE GENOMIC DNA]</scope>
    <source>
        <strain evidence="14">CCTCC AB 2011122</strain>
    </source>
</reference>
<dbReference type="Pfam" id="PF13796">
    <property type="entry name" value="Sensor"/>
    <property type="match status" value="1"/>
</dbReference>
<evidence type="ECO:0000256" key="9">
    <source>
        <dbReference type="SAM" id="MobiDB-lite"/>
    </source>
</evidence>
<keyword evidence="10" id="KW-0812">Transmembrane</keyword>
<dbReference type="InterPro" id="IPR025828">
    <property type="entry name" value="Put_sensor_dom"/>
</dbReference>
<organism evidence="13 14">
    <name type="scientific">Agromyces indicus</name>
    <dbReference type="NCBI Taxonomy" id="758919"/>
    <lineage>
        <taxon>Bacteria</taxon>
        <taxon>Bacillati</taxon>
        <taxon>Actinomycetota</taxon>
        <taxon>Actinomycetes</taxon>
        <taxon>Micrococcales</taxon>
        <taxon>Microbacteriaceae</taxon>
        <taxon>Agromyces</taxon>
    </lineage>
</organism>
<keyword evidence="5" id="KW-0547">Nucleotide-binding</keyword>
<comment type="catalytic activity">
    <reaction evidence="1">
        <text>ATP + protein L-histidine = ADP + protein N-phospho-L-histidine.</text>
        <dbReference type="EC" id="2.7.13.3"/>
    </reaction>
</comment>
<evidence type="ECO:0000313" key="13">
    <source>
        <dbReference type="EMBL" id="MDR5692094.1"/>
    </source>
</evidence>
<gene>
    <name evidence="13" type="ORF">RH861_08460</name>
</gene>
<proteinExistence type="predicted"/>
<feature type="compositionally biased region" description="Low complexity" evidence="9">
    <location>
        <begin position="1"/>
        <end position="22"/>
    </location>
</feature>
<feature type="transmembrane region" description="Helical" evidence="10">
    <location>
        <begin position="73"/>
        <end position="93"/>
    </location>
</feature>
<dbReference type="EMBL" id="JAVKGS010000002">
    <property type="protein sequence ID" value="MDR5692094.1"/>
    <property type="molecule type" value="Genomic_DNA"/>
</dbReference>
<dbReference type="Proteomes" id="UP001260072">
    <property type="component" value="Unassembled WGS sequence"/>
</dbReference>
<name>A0ABU1FK03_9MICO</name>
<dbReference type="SUPFAM" id="SSF55874">
    <property type="entry name" value="ATPase domain of HSP90 chaperone/DNA topoisomerase II/histidine kinase"/>
    <property type="match status" value="1"/>
</dbReference>
<evidence type="ECO:0000256" key="8">
    <source>
        <dbReference type="ARBA" id="ARBA00023012"/>
    </source>
</evidence>
<dbReference type="InterPro" id="IPR011712">
    <property type="entry name" value="Sig_transdc_His_kin_sub3_dim/P"/>
</dbReference>
<evidence type="ECO:0000313" key="14">
    <source>
        <dbReference type="Proteomes" id="UP001260072"/>
    </source>
</evidence>